<evidence type="ECO:0000256" key="6">
    <source>
        <dbReference type="ARBA" id="ARBA00023136"/>
    </source>
</evidence>
<dbReference type="Proteomes" id="UP000594263">
    <property type="component" value="Unplaced"/>
</dbReference>
<feature type="transmembrane region" description="Helical" evidence="8">
    <location>
        <begin position="57"/>
        <end position="77"/>
    </location>
</feature>
<dbReference type="EnsemblPlants" id="Kaladp0037s0256.1.v1.1">
    <property type="protein sequence ID" value="Kaladp0037s0256.1.v1.1"/>
    <property type="gene ID" value="Kaladp0037s0256.v1.1"/>
</dbReference>
<name>A0A7N0THU2_KALFE</name>
<dbReference type="OMA" id="WEVLSHC"/>
<organism evidence="11 12">
    <name type="scientific">Kalanchoe fedtschenkoi</name>
    <name type="common">Lavender scallops</name>
    <name type="synonym">South American air plant</name>
    <dbReference type="NCBI Taxonomy" id="63787"/>
    <lineage>
        <taxon>Eukaryota</taxon>
        <taxon>Viridiplantae</taxon>
        <taxon>Streptophyta</taxon>
        <taxon>Embryophyta</taxon>
        <taxon>Tracheophyta</taxon>
        <taxon>Spermatophyta</taxon>
        <taxon>Magnoliopsida</taxon>
        <taxon>eudicotyledons</taxon>
        <taxon>Gunneridae</taxon>
        <taxon>Pentapetalae</taxon>
        <taxon>Saxifragales</taxon>
        <taxon>Crassulaceae</taxon>
        <taxon>Kalanchoe</taxon>
    </lineage>
</organism>
<keyword evidence="12" id="KW-1185">Reference proteome</keyword>
<evidence type="ECO:0000256" key="1">
    <source>
        <dbReference type="ARBA" id="ARBA00004167"/>
    </source>
</evidence>
<dbReference type="InterPro" id="IPR026057">
    <property type="entry name" value="TBL_C"/>
</dbReference>
<feature type="domain" description="Trichome birefringence-like N-terminal" evidence="10">
    <location>
        <begin position="202"/>
        <end position="254"/>
    </location>
</feature>
<dbReference type="InterPro" id="IPR029962">
    <property type="entry name" value="TBL"/>
</dbReference>
<protein>
    <recommendedName>
        <fullName evidence="13">Trichome birefringence-like N-terminal domain-containing protein</fullName>
    </recommendedName>
</protein>
<accession>A0A7N0THU2</accession>
<dbReference type="GO" id="GO:0016413">
    <property type="term" value="F:O-acetyltransferase activity"/>
    <property type="evidence" value="ECO:0007669"/>
    <property type="project" value="InterPro"/>
</dbReference>
<reference evidence="11" key="1">
    <citation type="submission" date="2021-01" db="UniProtKB">
        <authorList>
            <consortium name="EnsemblPlants"/>
        </authorList>
    </citation>
    <scope>IDENTIFICATION</scope>
</reference>
<dbReference type="AlphaFoldDB" id="A0A7N0THU2"/>
<feature type="region of interest" description="Disordered" evidence="7">
    <location>
        <begin position="123"/>
        <end position="198"/>
    </location>
</feature>
<dbReference type="PANTHER" id="PTHR32285:SF248">
    <property type="entry name" value="PROTEIN TRICHOME BIREFRINGENCE"/>
    <property type="match status" value="1"/>
</dbReference>
<evidence type="ECO:0008006" key="13">
    <source>
        <dbReference type="Google" id="ProtNLM"/>
    </source>
</evidence>
<evidence type="ECO:0000256" key="3">
    <source>
        <dbReference type="ARBA" id="ARBA00022692"/>
    </source>
</evidence>
<dbReference type="PANTHER" id="PTHR32285">
    <property type="entry name" value="PROTEIN TRICHOME BIREFRINGENCE-LIKE 9-RELATED"/>
    <property type="match status" value="1"/>
</dbReference>
<dbReference type="Gramene" id="Kaladp0037s0256.1.v1.1">
    <property type="protein sequence ID" value="Kaladp0037s0256.1.v1.1"/>
    <property type="gene ID" value="Kaladp0037s0256.v1.1"/>
</dbReference>
<evidence type="ECO:0000256" key="5">
    <source>
        <dbReference type="ARBA" id="ARBA00022989"/>
    </source>
</evidence>
<dbReference type="Pfam" id="PF14416">
    <property type="entry name" value="PMR5N"/>
    <property type="match status" value="1"/>
</dbReference>
<evidence type="ECO:0000313" key="11">
    <source>
        <dbReference type="EnsemblPlants" id="Kaladp0037s0256.1.v1.1"/>
    </source>
</evidence>
<evidence type="ECO:0000259" key="10">
    <source>
        <dbReference type="Pfam" id="PF14416"/>
    </source>
</evidence>
<evidence type="ECO:0000313" key="12">
    <source>
        <dbReference type="Proteomes" id="UP000594263"/>
    </source>
</evidence>
<keyword evidence="6 8" id="KW-0472">Membrane</keyword>
<evidence type="ECO:0000256" key="7">
    <source>
        <dbReference type="SAM" id="MobiDB-lite"/>
    </source>
</evidence>
<dbReference type="GO" id="GO:0005794">
    <property type="term" value="C:Golgi apparatus"/>
    <property type="evidence" value="ECO:0007669"/>
    <property type="project" value="TreeGrafter"/>
</dbReference>
<sequence>MEERTTPILPTCTTPKLTSAGAMGRHSSADPNADLSPSLRAASFVASRSRRISASGYFFTLAFLACVVVLVSNVSGLSANDMLHTTTSYSTMYRSHFTSVVSRFFPGSSSLSQMPNTAVQNPVAALNNGTDGGLKMVGNETRNNGESSDQTSSGRKERASSGEFEFPPTPPPQLKSDEVDTFKAEKSSGDGGAGGGRRVMSRCDLFDGSWVKDDSYPLYEAGSCPHLDESFDCRGNGRPDREYEKYRWQPKNCNVPRLSGEGMLDLMRGKRFVFVGDSLNRNMWESLICLLRNSVTDKNKVYEVSGREEFRSEGSYSFVFEDYNCSVEFFRSPFLVQEWEMPDGNGKTKETLRLDLVERSSDRYKSADFLVFNTGHWWTHEKTSQGEGYYQEGSHVYDQLDVGKAFRKAMTTWARWVDANINPWRTTVVFRSYSASHFIGGEWNSGGRCESEVEPVKNEKHLSEYPPIPLVHVLEKTLKTMRTPVFYLNITKLSDYRKDAHPSVHQKQNMTKEEKKSVFQDCSHWCLPGVPDTWNELIYAKLLMRRHKGRSSQNRLADTRKYYL</sequence>
<feature type="region of interest" description="Disordered" evidence="7">
    <location>
        <begin position="1"/>
        <end position="32"/>
    </location>
</feature>
<proteinExistence type="inferred from homology"/>
<keyword evidence="3 8" id="KW-0812">Transmembrane</keyword>
<comment type="subcellular location">
    <subcellularLocation>
        <location evidence="1">Membrane</location>
        <topology evidence="1">Single-pass membrane protein</topology>
    </subcellularLocation>
</comment>
<dbReference type="GO" id="GO:0016020">
    <property type="term" value="C:membrane"/>
    <property type="evidence" value="ECO:0007669"/>
    <property type="project" value="UniProtKB-SubCell"/>
</dbReference>
<dbReference type="Pfam" id="PF13839">
    <property type="entry name" value="PC-Esterase"/>
    <property type="match status" value="1"/>
</dbReference>
<evidence type="ECO:0000259" key="9">
    <source>
        <dbReference type="Pfam" id="PF13839"/>
    </source>
</evidence>
<keyword evidence="4" id="KW-0735">Signal-anchor</keyword>
<comment type="similarity">
    <text evidence="2">Belongs to the PC-esterase family. TBL subfamily.</text>
</comment>
<dbReference type="InterPro" id="IPR025846">
    <property type="entry name" value="TBL_N"/>
</dbReference>
<evidence type="ECO:0000256" key="8">
    <source>
        <dbReference type="SAM" id="Phobius"/>
    </source>
</evidence>
<evidence type="ECO:0000256" key="4">
    <source>
        <dbReference type="ARBA" id="ARBA00022968"/>
    </source>
</evidence>
<feature type="compositionally biased region" description="Polar residues" evidence="7">
    <location>
        <begin position="140"/>
        <end position="153"/>
    </location>
</feature>
<feature type="compositionally biased region" description="Basic and acidic residues" evidence="7">
    <location>
        <begin position="175"/>
        <end position="188"/>
    </location>
</feature>
<keyword evidence="5 8" id="KW-1133">Transmembrane helix</keyword>
<evidence type="ECO:0000256" key="2">
    <source>
        <dbReference type="ARBA" id="ARBA00007727"/>
    </source>
</evidence>
<feature type="domain" description="Trichome birefringence-like C-terminal" evidence="9">
    <location>
        <begin position="255"/>
        <end position="540"/>
    </location>
</feature>